<comment type="caution">
    <text evidence="3">The sequence shown here is derived from an EMBL/GenBank/DDBJ whole genome shotgun (WGS) entry which is preliminary data.</text>
</comment>
<dbReference type="InterPro" id="IPR054586">
    <property type="entry name" value="MACPF_1_fungal"/>
</dbReference>
<sequence length="353" mass="38212">MFDPNPEEPPNREGIPFLMGVFLDPITGPLTLSRPAAILRRSGTNKTTEIDESVTEDSYSQNELDAHHAQLGWPSPNRLPTKPGDASALGGQRTLGTETWASRRFMVQRVTVNISPEDLRPVESFVDAVEAALCQVTNVLQIQALEKVFATWGHVIPLNMVAGACLAVTGALGTGTALPRGIPPSSPPGNPPYNLADVIDRHLGTTNCFGRRLESRVQGGFSEALLNGGYAGWLSSVIENPSSWTVIKVHRVVPITDILDNKLRTQIEQLYTTTFIHRSPAVGTPHGLGFDSTVHGLRTIERIKIWFSDSRIRDISVTYVGGAVTGPYAFGIKNPESQSDVFVLVSGIVTLGK</sequence>
<dbReference type="AlphaFoldDB" id="A0A8H3CQT2"/>
<dbReference type="Proteomes" id="UP000663853">
    <property type="component" value="Unassembled WGS sequence"/>
</dbReference>
<evidence type="ECO:0000259" key="2">
    <source>
        <dbReference type="Pfam" id="PF22693"/>
    </source>
</evidence>
<organism evidence="3 4">
    <name type="scientific">Rhizoctonia solani</name>
    <dbReference type="NCBI Taxonomy" id="456999"/>
    <lineage>
        <taxon>Eukaryota</taxon>
        <taxon>Fungi</taxon>
        <taxon>Dikarya</taxon>
        <taxon>Basidiomycota</taxon>
        <taxon>Agaricomycotina</taxon>
        <taxon>Agaricomycetes</taxon>
        <taxon>Cantharellales</taxon>
        <taxon>Ceratobasidiaceae</taxon>
        <taxon>Rhizoctonia</taxon>
    </lineage>
</organism>
<feature type="domain" description="MACPF-like" evidence="2">
    <location>
        <begin position="100"/>
        <end position="169"/>
    </location>
</feature>
<protein>
    <recommendedName>
        <fullName evidence="2">MACPF-like domain-containing protein</fullName>
    </recommendedName>
</protein>
<name>A0A8H3CQT2_9AGAM</name>
<gene>
    <name evidence="3" type="ORF">RDB_LOCUS106556</name>
</gene>
<feature type="region of interest" description="Disordered" evidence="1">
    <location>
        <begin position="43"/>
        <end position="63"/>
    </location>
</feature>
<reference evidence="3" key="1">
    <citation type="submission" date="2021-01" db="EMBL/GenBank/DDBJ databases">
        <authorList>
            <person name="Kaushik A."/>
        </authorList>
    </citation>
    <scope>NUCLEOTIDE SEQUENCE</scope>
    <source>
        <strain evidence="3">AG6-10EEA</strain>
    </source>
</reference>
<accession>A0A8H3CQT2</accession>
<evidence type="ECO:0000313" key="3">
    <source>
        <dbReference type="EMBL" id="CAE6495997.1"/>
    </source>
</evidence>
<evidence type="ECO:0000256" key="1">
    <source>
        <dbReference type="SAM" id="MobiDB-lite"/>
    </source>
</evidence>
<dbReference type="EMBL" id="CAJMXA010003444">
    <property type="protein sequence ID" value="CAE6495997.1"/>
    <property type="molecule type" value="Genomic_DNA"/>
</dbReference>
<proteinExistence type="predicted"/>
<dbReference type="Pfam" id="PF22693">
    <property type="entry name" value="MACPF_1"/>
    <property type="match status" value="1"/>
</dbReference>
<evidence type="ECO:0000313" key="4">
    <source>
        <dbReference type="Proteomes" id="UP000663853"/>
    </source>
</evidence>